<evidence type="ECO:0000313" key="2">
    <source>
        <dbReference type="EMBL" id="THD18338.1"/>
    </source>
</evidence>
<feature type="compositionally biased region" description="Polar residues" evidence="1">
    <location>
        <begin position="504"/>
        <end position="526"/>
    </location>
</feature>
<gene>
    <name evidence="2" type="ORF">D915_009157</name>
</gene>
<evidence type="ECO:0000313" key="3">
    <source>
        <dbReference type="Proteomes" id="UP000230066"/>
    </source>
</evidence>
<feature type="compositionally biased region" description="Low complexity" evidence="1">
    <location>
        <begin position="493"/>
        <end position="502"/>
    </location>
</feature>
<reference evidence="2" key="1">
    <citation type="submission" date="2019-03" db="EMBL/GenBank/DDBJ databases">
        <title>Improved annotation for the trematode Fasciola hepatica.</title>
        <authorList>
            <person name="Choi Y.-J."/>
            <person name="Martin J."/>
            <person name="Mitreva M."/>
        </authorList>
    </citation>
    <scope>NUCLEOTIDE SEQUENCE [LARGE SCALE GENOMIC DNA]</scope>
</reference>
<evidence type="ECO:0000256" key="1">
    <source>
        <dbReference type="SAM" id="MobiDB-lite"/>
    </source>
</evidence>
<dbReference type="Proteomes" id="UP000230066">
    <property type="component" value="Unassembled WGS sequence"/>
</dbReference>
<accession>A0A4E0R7Y7</accession>
<sequence length="776" mass="83386">MFCSGLISRAVKPFALRCLNAVNCGSSAVSHLVTVAFMALLSNNLIMKPEPYSLESKTPNGHCKIDRPPILSTLMRTSAAMAAAAVATAANVKQQTAASHKTDQNQTTTVFPTTMRLKSSPPTKQLPKRIKRKGLKLLGSKRFSRSHRPGYTFARSYQTRMRRLLARHLKTRAFNPSSYTTTCDRVIRSSVRSLNVPYRPVCECKSGIDKSVIDSRQSVVNNFTTTPTDNNNKSTVILDGTQSVVKCIRIAPKLGITNSTNVASTHSTSVSSSGSDSPINLLPFPADEPCEVIHHRASANQTGSVHTRLTLESIETTHSVPPSAATANLHCSLPQTSTPLSSGFSSSQFQLLSVLPTTPGLSISAGLQSSQSPGLTKTIASLVTNPATASELWSKIQLLLESAKRQASPNRAQMPAVCVSISSPTSSFWTNPPNEVVMSTGQQNLTQSVRPNSSRGEEIRRSLFVTGHPQPVITSVKSLNPCFSPRPTVSLPTSLKSPSLPVASGSSWKSTSDIPTASASGLSNMSEHTPVSVTIRPGQIHRLLLRETDGLTVRDACVGDLAIVYLGQGCWRPLLLPPEVDLVTKSKSARAQIEEHSGRSRLQQETAQRHPQLQRRPNDNPLPKPPQTTQPPFIRSHPNHTPSVNDNLQPNETQAPSVPSSVSGQASQGFVGKAASPFSLLDWVRQHLTSSSQVAVHPVLVGLLPSTMPTAIPTVTVPTTEPIRDFTRATAATVVAPSATVLDQPSVQCVTSQHQTYTVIPIHISTDVLNRQSSCS</sequence>
<name>A0A4E0R7Y7_FASHE</name>
<protein>
    <submittedName>
        <fullName evidence="2">Uncharacterized protein</fullName>
    </submittedName>
</protein>
<comment type="caution">
    <text evidence="2">The sequence shown here is derived from an EMBL/GenBank/DDBJ whole genome shotgun (WGS) entry which is preliminary data.</text>
</comment>
<feature type="compositionally biased region" description="Polar residues" evidence="1">
    <location>
        <begin position="639"/>
        <end position="667"/>
    </location>
</feature>
<dbReference type="AlphaFoldDB" id="A0A4E0R7Y7"/>
<proteinExistence type="predicted"/>
<organism evidence="2 3">
    <name type="scientific">Fasciola hepatica</name>
    <name type="common">Liver fluke</name>
    <dbReference type="NCBI Taxonomy" id="6192"/>
    <lineage>
        <taxon>Eukaryota</taxon>
        <taxon>Metazoa</taxon>
        <taxon>Spiralia</taxon>
        <taxon>Lophotrochozoa</taxon>
        <taxon>Platyhelminthes</taxon>
        <taxon>Trematoda</taxon>
        <taxon>Digenea</taxon>
        <taxon>Plagiorchiida</taxon>
        <taxon>Echinostomata</taxon>
        <taxon>Echinostomatoidea</taxon>
        <taxon>Fasciolidae</taxon>
        <taxon>Fasciola</taxon>
    </lineage>
</organism>
<keyword evidence="3" id="KW-1185">Reference proteome</keyword>
<feature type="region of interest" description="Disordered" evidence="1">
    <location>
        <begin position="493"/>
        <end position="526"/>
    </location>
</feature>
<feature type="compositionally biased region" description="Polar residues" evidence="1">
    <location>
        <begin position="600"/>
        <end position="611"/>
    </location>
</feature>
<feature type="region of interest" description="Disordered" evidence="1">
    <location>
        <begin position="587"/>
        <end position="667"/>
    </location>
</feature>
<feature type="compositionally biased region" description="Pro residues" evidence="1">
    <location>
        <begin position="620"/>
        <end position="629"/>
    </location>
</feature>
<dbReference type="EMBL" id="JXXN02014939">
    <property type="protein sequence ID" value="THD18338.1"/>
    <property type="molecule type" value="Genomic_DNA"/>
</dbReference>